<dbReference type="PANTHER" id="PTHR30469:SF33">
    <property type="entry name" value="SLR1207 PROTEIN"/>
    <property type="match status" value="1"/>
</dbReference>
<keyword evidence="5" id="KW-1185">Reference proteome</keyword>
<comment type="similarity">
    <text evidence="1">Belongs to the membrane fusion protein (MFP) (TC 8.A.1) family.</text>
</comment>
<dbReference type="InterPro" id="IPR058625">
    <property type="entry name" value="MdtA-like_BSH"/>
</dbReference>
<evidence type="ECO:0000313" key="5">
    <source>
        <dbReference type="Proteomes" id="UP000198836"/>
    </source>
</evidence>
<dbReference type="GO" id="GO:0015562">
    <property type="term" value="F:efflux transmembrane transporter activity"/>
    <property type="evidence" value="ECO:0007669"/>
    <property type="project" value="TreeGrafter"/>
</dbReference>
<evidence type="ECO:0000313" key="4">
    <source>
        <dbReference type="EMBL" id="SFA54136.1"/>
    </source>
</evidence>
<proteinExistence type="inferred from homology"/>
<gene>
    <name evidence="4" type="ORF">SAMN04488511_11329</name>
</gene>
<dbReference type="Gene3D" id="2.40.30.170">
    <property type="match status" value="1"/>
</dbReference>
<evidence type="ECO:0000259" key="2">
    <source>
        <dbReference type="Pfam" id="PF25917"/>
    </source>
</evidence>
<dbReference type="Gene3D" id="2.40.420.20">
    <property type="match status" value="1"/>
</dbReference>
<dbReference type="GO" id="GO:1990281">
    <property type="term" value="C:efflux pump complex"/>
    <property type="evidence" value="ECO:0007669"/>
    <property type="project" value="TreeGrafter"/>
</dbReference>
<dbReference type="SUPFAM" id="SSF111369">
    <property type="entry name" value="HlyD-like secretion proteins"/>
    <property type="match status" value="1"/>
</dbReference>
<dbReference type="Pfam" id="PF25989">
    <property type="entry name" value="YknX_C"/>
    <property type="match status" value="1"/>
</dbReference>
<dbReference type="PANTHER" id="PTHR30469">
    <property type="entry name" value="MULTIDRUG RESISTANCE PROTEIN MDTA"/>
    <property type="match status" value="1"/>
</dbReference>
<dbReference type="EMBL" id="FOJM01000013">
    <property type="protein sequence ID" value="SFA54136.1"/>
    <property type="molecule type" value="Genomic_DNA"/>
</dbReference>
<dbReference type="Proteomes" id="UP000198836">
    <property type="component" value="Unassembled WGS sequence"/>
</dbReference>
<dbReference type="InterPro" id="IPR058637">
    <property type="entry name" value="YknX-like_C"/>
</dbReference>
<organism evidence="4 5">
    <name type="scientific">Pedobacter suwonensis</name>
    <dbReference type="NCBI Taxonomy" id="332999"/>
    <lineage>
        <taxon>Bacteria</taxon>
        <taxon>Pseudomonadati</taxon>
        <taxon>Bacteroidota</taxon>
        <taxon>Sphingobacteriia</taxon>
        <taxon>Sphingobacteriales</taxon>
        <taxon>Sphingobacteriaceae</taxon>
        <taxon>Pedobacter</taxon>
    </lineage>
</organism>
<dbReference type="Pfam" id="PF25917">
    <property type="entry name" value="BSH_RND"/>
    <property type="match status" value="1"/>
</dbReference>
<feature type="domain" description="YknX-like C-terminal permuted SH3-like" evidence="3">
    <location>
        <begin position="298"/>
        <end position="364"/>
    </location>
</feature>
<dbReference type="STRING" id="332999.SAMN04488511_11329"/>
<dbReference type="InterPro" id="IPR006143">
    <property type="entry name" value="RND_pump_MFP"/>
</dbReference>
<protein>
    <submittedName>
        <fullName evidence="4">RND family efflux transporter, MFP subunit</fullName>
    </submittedName>
</protein>
<dbReference type="NCBIfam" id="TIGR01730">
    <property type="entry name" value="RND_mfp"/>
    <property type="match status" value="1"/>
</dbReference>
<reference evidence="5" key="1">
    <citation type="submission" date="2016-10" db="EMBL/GenBank/DDBJ databases">
        <authorList>
            <person name="Varghese N."/>
            <person name="Submissions S."/>
        </authorList>
    </citation>
    <scope>NUCLEOTIDE SEQUENCE [LARGE SCALE GENOMIC DNA]</scope>
    <source>
        <strain evidence="5">DSM 18130</strain>
    </source>
</reference>
<evidence type="ECO:0000256" key="1">
    <source>
        <dbReference type="ARBA" id="ARBA00009477"/>
    </source>
</evidence>
<name>A0A1I0TT26_9SPHI</name>
<dbReference type="Gene3D" id="2.40.50.100">
    <property type="match status" value="1"/>
</dbReference>
<sequence length="375" mass="41725">MNRVVGIYKDHNMKIGRNLFILAITAIFFQNCNNGTQEQTVNNHTRDEKDRRVLVEVSKAGFGDFSEELLSDGKIIANEKVALSFQSSGKLVQLSVKNGDRVVKGQVIGRLDPTELKMQLVRANENMDKAMIELDDRLIDYGYRLRDSSGIPNGIMKMAKIRSGFLNARYELANIKYSLERSVLIAPFTGRIANLAINPNGTIDAYQKLCDLFNDSMMSVEFSVLETELGIVHVGNKIDVVAYGNELLYRGNVSEINPVIDNSGFIRVKAILQNTDGSLIDGMATKIIVKKTSSNTLFIPKEAIVQRQNRSVVFTCVNGRAVWNYVKRGKENTRYVSIESGLKPGDQVIVGNNLKLADNTAVKVQKLLTDNQATL</sequence>
<evidence type="ECO:0000259" key="3">
    <source>
        <dbReference type="Pfam" id="PF25989"/>
    </source>
</evidence>
<feature type="domain" description="Multidrug resistance protein MdtA-like barrel-sandwich hybrid" evidence="2">
    <location>
        <begin position="80"/>
        <end position="205"/>
    </location>
</feature>
<dbReference type="AlphaFoldDB" id="A0A1I0TT26"/>
<accession>A0A1I0TT26</accession>